<evidence type="ECO:0000259" key="6">
    <source>
        <dbReference type="PROSITE" id="PS50980"/>
    </source>
</evidence>
<dbReference type="AlphaFoldDB" id="A0A143YHL3"/>
<feature type="binding site" evidence="5">
    <location>
        <position position="53"/>
    </location>
    <ligand>
        <name>Zn(2+)</name>
        <dbReference type="ChEBI" id="CHEBI:29105"/>
    </ligand>
</feature>
<keyword evidence="5" id="KW-0547">Nucleotide-binding</keyword>
<dbReference type="GO" id="GO:0009317">
    <property type="term" value="C:acetyl-CoA carboxylase complex"/>
    <property type="evidence" value="ECO:0007669"/>
    <property type="project" value="InterPro"/>
</dbReference>
<gene>
    <name evidence="5" type="primary">accD</name>
    <name evidence="7" type="ORF">Tpal_872</name>
</gene>
<keyword evidence="5" id="KW-0963">Cytoplasm</keyword>
<keyword evidence="5" id="KW-0275">Fatty acid biosynthesis</keyword>
<evidence type="ECO:0000313" key="8">
    <source>
        <dbReference type="Proteomes" id="UP000242754"/>
    </source>
</evidence>
<evidence type="ECO:0000313" key="7">
    <source>
        <dbReference type="EMBL" id="CZQ87256.1"/>
    </source>
</evidence>
<dbReference type="NCBIfam" id="TIGR00515">
    <property type="entry name" value="accD"/>
    <property type="match status" value="1"/>
</dbReference>
<dbReference type="PRINTS" id="PR01070">
    <property type="entry name" value="ACCCTRFRASEB"/>
</dbReference>
<dbReference type="PROSITE" id="PS50980">
    <property type="entry name" value="COA_CT_NTER"/>
    <property type="match status" value="1"/>
</dbReference>
<dbReference type="RefSeq" id="WP_087031900.1">
    <property type="nucleotide sequence ID" value="NZ_FJNE01000002.1"/>
</dbReference>
<keyword evidence="5" id="KW-0067">ATP-binding</keyword>
<comment type="catalytic activity">
    <reaction evidence="5">
        <text>N(6)-carboxybiotinyl-L-lysyl-[protein] + acetyl-CoA = N(6)-biotinyl-L-lysyl-[protein] + malonyl-CoA</text>
        <dbReference type="Rhea" id="RHEA:54728"/>
        <dbReference type="Rhea" id="RHEA-COMP:10505"/>
        <dbReference type="Rhea" id="RHEA-COMP:10506"/>
        <dbReference type="ChEBI" id="CHEBI:57288"/>
        <dbReference type="ChEBI" id="CHEBI:57384"/>
        <dbReference type="ChEBI" id="CHEBI:83144"/>
        <dbReference type="ChEBI" id="CHEBI:83145"/>
        <dbReference type="EC" id="2.1.3.15"/>
    </reaction>
</comment>
<keyword evidence="3 5" id="KW-0863">Zinc-finger</keyword>
<comment type="pathway">
    <text evidence="5">Lipid metabolism; malonyl-CoA biosynthesis; malonyl-CoA from acetyl-CoA: step 1/1.</text>
</comment>
<dbReference type="InterPro" id="IPR034733">
    <property type="entry name" value="AcCoA_carboxyl_beta"/>
</dbReference>
<accession>A0A143YHL3</accession>
<proteinExistence type="inferred from homology"/>
<feature type="binding site" evidence="5">
    <location>
        <position position="35"/>
    </location>
    <ligand>
        <name>Zn(2+)</name>
        <dbReference type="ChEBI" id="CHEBI:29105"/>
    </ligand>
</feature>
<dbReference type="GO" id="GO:2001295">
    <property type="term" value="P:malonyl-CoA biosynthetic process"/>
    <property type="evidence" value="ECO:0007669"/>
    <property type="project" value="UniProtKB-UniRule"/>
</dbReference>
<dbReference type="EC" id="2.1.3.15" evidence="5"/>
<dbReference type="InterPro" id="IPR011762">
    <property type="entry name" value="COA_CT_N"/>
</dbReference>
<dbReference type="GO" id="GO:0016743">
    <property type="term" value="F:carboxyl- or carbamoyltransferase activity"/>
    <property type="evidence" value="ECO:0007669"/>
    <property type="project" value="UniProtKB-UniRule"/>
</dbReference>
<keyword evidence="5" id="KW-0276">Fatty acid metabolism</keyword>
<dbReference type="GO" id="GO:0005524">
    <property type="term" value="F:ATP binding"/>
    <property type="evidence" value="ECO:0007669"/>
    <property type="project" value="UniProtKB-KW"/>
</dbReference>
<comment type="similarity">
    <text evidence="5">Belongs to the AccD/PCCB family.</text>
</comment>
<dbReference type="EMBL" id="FJNE01000002">
    <property type="protein sequence ID" value="CZQ87256.1"/>
    <property type="molecule type" value="Genomic_DNA"/>
</dbReference>
<organism evidence="7 8">
    <name type="scientific">Trichococcus palustris</name>
    <dbReference type="NCBI Taxonomy" id="140314"/>
    <lineage>
        <taxon>Bacteria</taxon>
        <taxon>Bacillati</taxon>
        <taxon>Bacillota</taxon>
        <taxon>Bacilli</taxon>
        <taxon>Lactobacillales</taxon>
        <taxon>Carnobacteriaceae</taxon>
        <taxon>Trichococcus</taxon>
    </lineage>
</organism>
<dbReference type="GO" id="GO:0003989">
    <property type="term" value="F:acetyl-CoA carboxylase activity"/>
    <property type="evidence" value="ECO:0007669"/>
    <property type="project" value="InterPro"/>
</dbReference>
<dbReference type="Pfam" id="PF01039">
    <property type="entry name" value="Carboxyl_trans"/>
    <property type="match status" value="1"/>
</dbReference>
<dbReference type="Gene3D" id="3.90.226.10">
    <property type="entry name" value="2-enoyl-CoA Hydratase, Chain A, domain 1"/>
    <property type="match status" value="1"/>
</dbReference>
<comment type="caution">
    <text evidence="5">Lacks conserved residue(s) required for the propagation of feature annotation.</text>
</comment>
<comment type="function">
    <text evidence="5">Component of the acetyl coenzyme A carboxylase (ACC) complex. Biotin carboxylase (BC) catalyzes the carboxylation of biotin on its carrier protein (BCCP) and then the CO(2) group is transferred by the transcarboxylase to acetyl-CoA to form malonyl-CoA.</text>
</comment>
<dbReference type="PANTHER" id="PTHR42995">
    <property type="entry name" value="ACETYL-COENZYME A CARBOXYLASE CARBOXYL TRANSFERASE SUBUNIT BETA, CHLOROPLASTIC"/>
    <property type="match status" value="1"/>
</dbReference>
<keyword evidence="8" id="KW-1185">Reference proteome</keyword>
<evidence type="ECO:0000256" key="3">
    <source>
        <dbReference type="ARBA" id="ARBA00022771"/>
    </source>
</evidence>
<comment type="subcellular location">
    <subcellularLocation>
        <location evidence="5">Cytoplasm</location>
    </subcellularLocation>
</comment>
<dbReference type="InterPro" id="IPR000438">
    <property type="entry name" value="Acetyl_CoA_COase_Trfase_b_su"/>
</dbReference>
<feature type="binding site" evidence="5">
    <location>
        <position position="56"/>
    </location>
    <ligand>
        <name>Zn(2+)</name>
        <dbReference type="ChEBI" id="CHEBI:29105"/>
    </ligand>
</feature>
<sequence length="291" mass="31831">MKLFRKRPYIPITPVPSSETDNQKPIVPEGLWEKCPNCQKTIYSKDLGAEKVCPHCGYNFRISAYERLGMIVDEGTFNEWNEVMPAENPLDFPGYDDKLKNAKEKTGLDEAVVTGVAFINKQKVALCVMDSNFIMASMGKVVGEKLTRTFERATAERLPVIVFTASGGARMQEGIMSLMQMAKVSVAVSNHSKAGLLYIAVLTDPTTGGVTASFAMQGDVILAETGATVGFAGKRVIEQTIKAKLPEGFQTAEKVLENGFIDKIVARKDLKKTLQHILGLHIPNAEAGDMQ</sequence>
<dbReference type="GO" id="GO:0006633">
    <property type="term" value="P:fatty acid biosynthetic process"/>
    <property type="evidence" value="ECO:0007669"/>
    <property type="project" value="UniProtKB-KW"/>
</dbReference>
<evidence type="ECO:0000256" key="5">
    <source>
        <dbReference type="HAMAP-Rule" id="MF_01395"/>
    </source>
</evidence>
<dbReference type="PANTHER" id="PTHR42995:SF5">
    <property type="entry name" value="ACETYL-COENZYME A CARBOXYLASE CARBOXYL TRANSFERASE SUBUNIT BETA, CHLOROPLASTIC"/>
    <property type="match status" value="1"/>
</dbReference>
<evidence type="ECO:0000256" key="2">
    <source>
        <dbReference type="ARBA" id="ARBA00022679"/>
    </source>
</evidence>
<keyword evidence="1 5" id="KW-0444">Lipid biosynthesis</keyword>
<dbReference type="GO" id="GO:0008270">
    <property type="term" value="F:zinc ion binding"/>
    <property type="evidence" value="ECO:0007669"/>
    <property type="project" value="UniProtKB-UniRule"/>
</dbReference>
<dbReference type="UniPathway" id="UPA00655">
    <property type="reaction ID" value="UER00711"/>
</dbReference>
<feature type="binding site" evidence="5">
    <location>
        <position position="38"/>
    </location>
    <ligand>
        <name>Zn(2+)</name>
        <dbReference type="ChEBI" id="CHEBI:29105"/>
    </ligand>
</feature>
<feature type="domain" description="CoA carboxyltransferase N-terminal" evidence="6">
    <location>
        <begin position="31"/>
        <end position="291"/>
    </location>
</feature>
<keyword evidence="2 5" id="KW-0808">Transferase</keyword>
<keyword evidence="5" id="KW-0479">Metal-binding</keyword>
<comment type="cofactor">
    <cofactor evidence="5">
        <name>Zn(2+)</name>
        <dbReference type="ChEBI" id="CHEBI:29105"/>
    </cofactor>
    <text evidence="5">Binds 1 zinc ion per subunit.</text>
</comment>
<dbReference type="OrthoDB" id="9772975at2"/>
<keyword evidence="4 5" id="KW-0443">Lipid metabolism</keyword>
<dbReference type="HAMAP" id="MF_01395">
    <property type="entry name" value="AcetylCoA_CT_beta"/>
    <property type="match status" value="1"/>
</dbReference>
<dbReference type="InterPro" id="IPR029045">
    <property type="entry name" value="ClpP/crotonase-like_dom_sf"/>
</dbReference>
<evidence type="ECO:0000256" key="1">
    <source>
        <dbReference type="ARBA" id="ARBA00022516"/>
    </source>
</evidence>
<comment type="subunit">
    <text evidence="5">Acetyl-CoA carboxylase is a heterohexamer composed of biotin carboxyl carrier protein (AccB), biotin carboxylase (AccC) and two subunits each of ACCase subunit alpha (AccA) and ACCase subunit beta (AccD).</text>
</comment>
<dbReference type="Proteomes" id="UP000242754">
    <property type="component" value="Unassembled WGS sequence"/>
</dbReference>
<reference evidence="7 8" key="1">
    <citation type="submission" date="2016-02" db="EMBL/GenBank/DDBJ databases">
        <authorList>
            <person name="Wen L."/>
            <person name="He K."/>
            <person name="Yang H."/>
        </authorList>
    </citation>
    <scope>NUCLEOTIDE SEQUENCE [LARGE SCALE GENOMIC DNA]</scope>
    <source>
        <strain evidence="7">Trichococcus palustris</strain>
    </source>
</reference>
<keyword evidence="5" id="KW-0862">Zinc</keyword>
<dbReference type="SUPFAM" id="SSF52096">
    <property type="entry name" value="ClpP/crotonase"/>
    <property type="match status" value="1"/>
</dbReference>
<dbReference type="STRING" id="140314.SAMN04488076_10586"/>
<name>A0A143YHL3_9LACT</name>
<evidence type="ECO:0000256" key="4">
    <source>
        <dbReference type="ARBA" id="ARBA00023098"/>
    </source>
</evidence>
<protein>
    <recommendedName>
        <fullName evidence="5">Acetyl-coenzyme A carboxylase carboxyl transferase subunit beta</fullName>
        <shortName evidence="5">ACCase subunit beta</shortName>
        <shortName evidence="5">Acetyl-CoA carboxylase carboxyltransferase subunit beta</shortName>
        <ecNumber evidence="5">2.1.3.15</ecNumber>
    </recommendedName>
</protein>